<dbReference type="InterPro" id="IPR037523">
    <property type="entry name" value="VOC_core"/>
</dbReference>
<feature type="domain" description="VOC" evidence="1">
    <location>
        <begin position="12"/>
        <end position="128"/>
    </location>
</feature>
<dbReference type="PANTHER" id="PTHR36503:SF1">
    <property type="entry name" value="BLR2520 PROTEIN"/>
    <property type="match status" value="1"/>
</dbReference>
<gene>
    <name evidence="2" type="ORF">CKY47_08235</name>
</gene>
<dbReference type="InterPro" id="IPR004360">
    <property type="entry name" value="Glyas_Fos-R_dOase_dom"/>
</dbReference>
<dbReference type="CDD" id="cd06587">
    <property type="entry name" value="VOC"/>
    <property type="match status" value="1"/>
</dbReference>
<evidence type="ECO:0000313" key="3">
    <source>
        <dbReference type="Proteomes" id="UP001225605"/>
    </source>
</evidence>
<organism evidence="2 3">
    <name type="scientific">Saccharothrix yanglingensis</name>
    <dbReference type="NCBI Taxonomy" id="659496"/>
    <lineage>
        <taxon>Bacteria</taxon>
        <taxon>Bacillati</taxon>
        <taxon>Actinomycetota</taxon>
        <taxon>Actinomycetes</taxon>
        <taxon>Pseudonocardiales</taxon>
        <taxon>Pseudonocardiaceae</taxon>
        <taxon>Saccharothrix</taxon>
    </lineage>
</organism>
<sequence length="128" mass="13165">MDEGAPTATVTGPDFIALRVRDLEASAAFYEERLGLRRAPAGPPGAVVFGATPVASAVRTPLPGVDLDAVAPRPGAGVALWLRADDAQQLHDDLAEAGVTILAAPADSPFGRTFTFADPDGYAVTIHS</sequence>
<dbReference type="Pfam" id="PF00903">
    <property type="entry name" value="Glyoxalase"/>
    <property type="match status" value="1"/>
</dbReference>
<dbReference type="PROSITE" id="PS51819">
    <property type="entry name" value="VOC"/>
    <property type="match status" value="1"/>
</dbReference>
<dbReference type="SUPFAM" id="SSF54593">
    <property type="entry name" value="Glyoxalase/Bleomycin resistance protein/Dihydroxybiphenyl dioxygenase"/>
    <property type="match status" value="1"/>
</dbReference>
<dbReference type="PANTHER" id="PTHR36503">
    <property type="entry name" value="BLR2520 PROTEIN"/>
    <property type="match status" value="1"/>
</dbReference>
<evidence type="ECO:0000313" key="2">
    <source>
        <dbReference type="EMBL" id="MDQ2583966.1"/>
    </source>
</evidence>
<name>A0ABU0WVS6_9PSEU</name>
<comment type="caution">
    <text evidence="2">The sequence shown here is derived from an EMBL/GenBank/DDBJ whole genome shotgun (WGS) entry which is preliminary data.</text>
</comment>
<keyword evidence="3" id="KW-1185">Reference proteome</keyword>
<reference evidence="2 3" key="1">
    <citation type="submission" date="2017-06" db="EMBL/GenBank/DDBJ databases">
        <title>Cultured bacterium strain Saccharothrix yanglingensis Hhs.015.</title>
        <authorList>
            <person name="Xia Y."/>
        </authorList>
    </citation>
    <scope>NUCLEOTIDE SEQUENCE [LARGE SCALE GENOMIC DNA]</scope>
    <source>
        <strain evidence="2 3">Hhs.015</strain>
    </source>
</reference>
<dbReference type="EMBL" id="NSDM01000003">
    <property type="protein sequence ID" value="MDQ2583966.1"/>
    <property type="molecule type" value="Genomic_DNA"/>
</dbReference>
<accession>A0ABU0WVS6</accession>
<proteinExistence type="predicted"/>
<protein>
    <submittedName>
        <fullName evidence="2">Glyoxalase</fullName>
    </submittedName>
</protein>
<dbReference type="Gene3D" id="3.10.180.10">
    <property type="entry name" value="2,3-Dihydroxybiphenyl 1,2-Dioxygenase, domain 1"/>
    <property type="match status" value="1"/>
</dbReference>
<evidence type="ECO:0000259" key="1">
    <source>
        <dbReference type="PROSITE" id="PS51819"/>
    </source>
</evidence>
<dbReference type="Proteomes" id="UP001225605">
    <property type="component" value="Unassembled WGS sequence"/>
</dbReference>
<dbReference type="InterPro" id="IPR029068">
    <property type="entry name" value="Glyas_Bleomycin-R_OHBP_Dase"/>
</dbReference>